<reference evidence="1" key="1">
    <citation type="submission" date="2021-02" db="EMBL/GenBank/DDBJ databases">
        <title>Salinimicrobium sp. nov. isolated from seawater in Tongyeong, Republic of Korea.</title>
        <authorList>
            <person name="Lee S.-J."/>
        </authorList>
    </citation>
    <scope>NUCLEOTIDE SEQUENCE</scope>
    <source>
        <strain evidence="1">HN-2-9-2</strain>
    </source>
</reference>
<dbReference type="EMBL" id="CP069620">
    <property type="protein sequence ID" value="UZH56850.1"/>
    <property type="molecule type" value="Genomic_DNA"/>
</dbReference>
<dbReference type="Proteomes" id="UP001163981">
    <property type="component" value="Chromosome"/>
</dbReference>
<keyword evidence="2" id="KW-1185">Reference proteome</keyword>
<organism evidence="1 2">
    <name type="scientific">Salinimicrobium tongyeongense</name>
    <dbReference type="NCBI Taxonomy" id="2809707"/>
    <lineage>
        <taxon>Bacteria</taxon>
        <taxon>Pseudomonadati</taxon>
        <taxon>Bacteroidota</taxon>
        <taxon>Flavobacteriia</taxon>
        <taxon>Flavobacteriales</taxon>
        <taxon>Flavobacteriaceae</taxon>
        <taxon>Salinimicrobium</taxon>
    </lineage>
</organism>
<sequence length="134" mass="15379">MMTTKVELNCGVVWVHDRILINEMNEGALLDVETNRKILQIGTDSFGGNFFGYISHRIHSYAVNPMVYRESAEHPQLKAIAVVSENALTRQTARVERQFYTDKNSFEIFSTLEEAEAWMTEQLNTYSKEKSLKG</sequence>
<evidence type="ECO:0000313" key="1">
    <source>
        <dbReference type="EMBL" id="UZH56850.1"/>
    </source>
</evidence>
<proteinExistence type="predicted"/>
<name>A0ABY6NV99_9FLAO</name>
<evidence type="ECO:0008006" key="3">
    <source>
        <dbReference type="Google" id="ProtNLM"/>
    </source>
</evidence>
<evidence type="ECO:0000313" key="2">
    <source>
        <dbReference type="Proteomes" id="UP001163981"/>
    </source>
</evidence>
<protein>
    <recommendedName>
        <fullName evidence="3">SpoIIAA-like</fullName>
    </recommendedName>
</protein>
<accession>A0ABY6NV99</accession>
<gene>
    <name evidence="1" type="ORF">JRG66_12000</name>
</gene>